<organism evidence="4 5">
    <name type="scientific">Labedaea rhizosphaerae</name>
    <dbReference type="NCBI Taxonomy" id="598644"/>
    <lineage>
        <taxon>Bacteria</taxon>
        <taxon>Bacillati</taxon>
        <taxon>Actinomycetota</taxon>
        <taxon>Actinomycetes</taxon>
        <taxon>Pseudonocardiales</taxon>
        <taxon>Pseudonocardiaceae</taxon>
        <taxon>Labedaea</taxon>
    </lineage>
</organism>
<dbReference type="Proteomes" id="UP000295444">
    <property type="component" value="Unassembled WGS sequence"/>
</dbReference>
<protein>
    <submittedName>
        <fullName evidence="4">Putative dehydrogenase</fullName>
    </submittedName>
</protein>
<dbReference type="InterPro" id="IPR036291">
    <property type="entry name" value="NAD(P)-bd_dom_sf"/>
</dbReference>
<reference evidence="4 5" key="1">
    <citation type="submission" date="2019-03" db="EMBL/GenBank/DDBJ databases">
        <title>Genomic Encyclopedia of Type Strains, Phase IV (KMG-IV): sequencing the most valuable type-strain genomes for metagenomic binning, comparative biology and taxonomic classification.</title>
        <authorList>
            <person name="Goeker M."/>
        </authorList>
    </citation>
    <scope>NUCLEOTIDE SEQUENCE [LARGE SCALE GENOMIC DNA]</scope>
    <source>
        <strain evidence="4 5">DSM 45361</strain>
    </source>
</reference>
<evidence type="ECO:0000259" key="3">
    <source>
        <dbReference type="Pfam" id="PF22725"/>
    </source>
</evidence>
<evidence type="ECO:0000313" key="5">
    <source>
        <dbReference type="Proteomes" id="UP000295444"/>
    </source>
</evidence>
<dbReference type="Pfam" id="PF22725">
    <property type="entry name" value="GFO_IDH_MocA_C3"/>
    <property type="match status" value="1"/>
</dbReference>
<dbReference type="InterPro" id="IPR050463">
    <property type="entry name" value="Gfo/Idh/MocA_oxidrdct_glycsds"/>
</dbReference>
<dbReference type="EMBL" id="SNXZ01000005">
    <property type="protein sequence ID" value="TDP94839.1"/>
    <property type="molecule type" value="Genomic_DNA"/>
</dbReference>
<name>A0A4R6S4Y9_LABRH</name>
<comment type="caution">
    <text evidence="4">The sequence shown here is derived from an EMBL/GenBank/DDBJ whole genome shotgun (WGS) entry which is preliminary data.</text>
</comment>
<proteinExistence type="predicted"/>
<accession>A0A4R6S4Y9</accession>
<dbReference type="Gene3D" id="3.40.50.720">
    <property type="entry name" value="NAD(P)-binding Rossmann-like Domain"/>
    <property type="match status" value="1"/>
</dbReference>
<feature type="domain" description="GFO/IDH/MocA-like oxidoreductase" evidence="3">
    <location>
        <begin position="165"/>
        <end position="269"/>
    </location>
</feature>
<keyword evidence="5" id="KW-1185">Reference proteome</keyword>
<dbReference type="SUPFAM" id="SSF55347">
    <property type="entry name" value="Glyceraldehyde-3-phosphate dehydrogenase-like, C-terminal domain"/>
    <property type="match status" value="1"/>
</dbReference>
<dbReference type="SUPFAM" id="SSF51735">
    <property type="entry name" value="NAD(P)-binding Rossmann-fold domains"/>
    <property type="match status" value="1"/>
</dbReference>
<dbReference type="InterPro" id="IPR055170">
    <property type="entry name" value="GFO_IDH_MocA-like_dom"/>
</dbReference>
<sequence length="357" mass="38228">MTQESFRGTRPARSELRVGVVGTGIMGKANAATIASHPAVRVTALTNRTQSSAEELAGKLHADGHDRPTVYSGLDELLAAGVVDALVIATPDHLHADAMVAGAAAGVDLLVEKPFTTDVDQADRAVEAIRSAGVVAMCLFNHRWVPAYAQAYALSADLGEAVVGHTRKNDTLFVPTEMIKWAAGTTCAWFLSSHDIDLVSWLYRDTVVEVFASARSGVLTAMGIDTPDAMQIQCRYSRGAVATFESCWIYPNTFPTVTDSFVEAVFEKGVTQLDRQVENITIATESAFQYPRNALQRNLHGQPSGAYRDAVFHFVDCALTGRQPLIDVASSRHVTAVLAAAHESAKRGVPIPVAPAP</sequence>
<evidence type="ECO:0000259" key="2">
    <source>
        <dbReference type="Pfam" id="PF01408"/>
    </source>
</evidence>
<dbReference type="InterPro" id="IPR000683">
    <property type="entry name" value="Gfo/Idh/MocA-like_OxRdtase_N"/>
</dbReference>
<dbReference type="GO" id="GO:0016491">
    <property type="term" value="F:oxidoreductase activity"/>
    <property type="evidence" value="ECO:0007669"/>
    <property type="project" value="UniProtKB-KW"/>
</dbReference>
<keyword evidence="1" id="KW-0560">Oxidoreductase</keyword>
<dbReference type="PANTHER" id="PTHR43818">
    <property type="entry name" value="BCDNA.GH03377"/>
    <property type="match status" value="1"/>
</dbReference>
<dbReference type="AlphaFoldDB" id="A0A4R6S4Y9"/>
<dbReference type="GO" id="GO:0000166">
    <property type="term" value="F:nucleotide binding"/>
    <property type="evidence" value="ECO:0007669"/>
    <property type="project" value="InterPro"/>
</dbReference>
<evidence type="ECO:0000256" key="1">
    <source>
        <dbReference type="ARBA" id="ARBA00023002"/>
    </source>
</evidence>
<dbReference type="PANTHER" id="PTHR43818:SF11">
    <property type="entry name" value="BCDNA.GH03377"/>
    <property type="match status" value="1"/>
</dbReference>
<gene>
    <name evidence="4" type="ORF">EV186_10571</name>
</gene>
<dbReference type="RefSeq" id="WP_133852260.1">
    <property type="nucleotide sequence ID" value="NZ_SNXZ01000005.1"/>
</dbReference>
<dbReference type="Pfam" id="PF01408">
    <property type="entry name" value="GFO_IDH_MocA"/>
    <property type="match status" value="1"/>
</dbReference>
<dbReference type="Gene3D" id="3.30.360.10">
    <property type="entry name" value="Dihydrodipicolinate Reductase, domain 2"/>
    <property type="match status" value="1"/>
</dbReference>
<dbReference type="OrthoDB" id="103047at2"/>
<evidence type="ECO:0000313" key="4">
    <source>
        <dbReference type="EMBL" id="TDP94839.1"/>
    </source>
</evidence>
<feature type="domain" description="Gfo/Idh/MocA-like oxidoreductase N-terminal" evidence="2">
    <location>
        <begin position="16"/>
        <end position="137"/>
    </location>
</feature>